<evidence type="ECO:0000313" key="2">
    <source>
        <dbReference type="Proteomes" id="UP000654279"/>
    </source>
</evidence>
<dbReference type="EMBL" id="JACRSO010000001">
    <property type="protein sequence ID" value="MBC8528233.1"/>
    <property type="molecule type" value="Genomic_DNA"/>
</dbReference>
<dbReference type="AlphaFoldDB" id="A0A926CY11"/>
<keyword evidence="2" id="KW-1185">Reference proteome</keyword>
<accession>A0A926CY11</accession>
<proteinExistence type="predicted"/>
<dbReference type="RefSeq" id="WP_249284270.1">
    <property type="nucleotide sequence ID" value="NZ_JACRSO010000001.1"/>
</dbReference>
<name>A0A926CY11_9FIRM</name>
<protein>
    <submittedName>
        <fullName evidence="1">Uncharacterized protein</fullName>
    </submittedName>
</protein>
<reference evidence="1" key="1">
    <citation type="submission" date="2020-08" db="EMBL/GenBank/DDBJ databases">
        <title>Genome public.</title>
        <authorList>
            <person name="Liu C."/>
            <person name="Sun Q."/>
        </authorList>
    </citation>
    <scope>NUCLEOTIDE SEQUENCE</scope>
    <source>
        <strain evidence="1">NSJ-44</strain>
    </source>
</reference>
<evidence type="ECO:0000313" key="1">
    <source>
        <dbReference type="EMBL" id="MBC8528233.1"/>
    </source>
</evidence>
<organism evidence="1 2">
    <name type="scientific">Luoshenia tenuis</name>
    <dbReference type="NCBI Taxonomy" id="2763654"/>
    <lineage>
        <taxon>Bacteria</taxon>
        <taxon>Bacillati</taxon>
        <taxon>Bacillota</taxon>
        <taxon>Clostridia</taxon>
        <taxon>Christensenellales</taxon>
        <taxon>Christensenellaceae</taxon>
        <taxon>Luoshenia</taxon>
    </lineage>
</organism>
<comment type="caution">
    <text evidence="1">The sequence shown here is derived from an EMBL/GenBank/DDBJ whole genome shotgun (WGS) entry which is preliminary data.</text>
</comment>
<sequence>MNGRDIYRAALAQMGEPLTSEADYEEDVVLGKLNIMLPNLFVVNNLMRETRGKERMENIPVLTSLDAEQIGYEDEIERTVLPFGLAAILLLDDEEDNKASFCNNKYYEAIRELQCVPKRAIEDVY</sequence>
<dbReference type="Proteomes" id="UP000654279">
    <property type="component" value="Unassembled WGS sequence"/>
</dbReference>
<gene>
    <name evidence="1" type="ORF">H8699_02110</name>
</gene>